<accession>A0A5C4TB24</accession>
<dbReference type="AlphaFoldDB" id="A0A5C4TB24"/>
<reference evidence="1 2" key="1">
    <citation type="submission" date="2019-05" db="EMBL/GenBank/DDBJ databases">
        <title>We sequenced the genome of Paenibacillus hemerocallicola KCTC 33185 for further insight into its adaptation and study the phylogeny of Paenibacillus.</title>
        <authorList>
            <person name="Narsing Rao M.P."/>
        </authorList>
    </citation>
    <scope>NUCLEOTIDE SEQUENCE [LARGE SCALE GENOMIC DNA]</scope>
    <source>
        <strain evidence="1 2">KCTC 33185</strain>
    </source>
</reference>
<dbReference type="RefSeq" id="WP_139602449.1">
    <property type="nucleotide sequence ID" value="NZ_VDCQ01000013.1"/>
</dbReference>
<dbReference type="EMBL" id="VDCQ01000013">
    <property type="protein sequence ID" value="TNJ66141.1"/>
    <property type="molecule type" value="Genomic_DNA"/>
</dbReference>
<sequence>MPMIDIFHDGIPNDAASWRCNRAVEERIGSIARLKPDWVSSYIYYHYQTQEESPDSFNSTYMIGLLSRLLFSYYELPASVNDPKRIGKLETKLSPGSWHAVMQPHFEPWEGAPEDQCLWSRMELLL</sequence>
<gene>
    <name evidence="1" type="ORF">FE784_12045</name>
</gene>
<protein>
    <submittedName>
        <fullName evidence="1">Uncharacterized protein</fullName>
    </submittedName>
</protein>
<name>A0A5C4TB24_9BACL</name>
<organism evidence="1 2">
    <name type="scientific">Paenibacillus hemerocallicola</name>
    <dbReference type="NCBI Taxonomy" id="1172614"/>
    <lineage>
        <taxon>Bacteria</taxon>
        <taxon>Bacillati</taxon>
        <taxon>Bacillota</taxon>
        <taxon>Bacilli</taxon>
        <taxon>Bacillales</taxon>
        <taxon>Paenibacillaceae</taxon>
        <taxon>Paenibacillus</taxon>
    </lineage>
</organism>
<dbReference type="Proteomes" id="UP000307943">
    <property type="component" value="Unassembled WGS sequence"/>
</dbReference>
<comment type="caution">
    <text evidence="1">The sequence shown here is derived from an EMBL/GenBank/DDBJ whole genome shotgun (WGS) entry which is preliminary data.</text>
</comment>
<evidence type="ECO:0000313" key="2">
    <source>
        <dbReference type="Proteomes" id="UP000307943"/>
    </source>
</evidence>
<keyword evidence="2" id="KW-1185">Reference proteome</keyword>
<dbReference type="OrthoDB" id="3229063at2"/>
<evidence type="ECO:0000313" key="1">
    <source>
        <dbReference type="EMBL" id="TNJ66141.1"/>
    </source>
</evidence>
<proteinExistence type="predicted"/>